<protein>
    <submittedName>
        <fullName evidence="2">Uncharacterized protein</fullName>
    </submittedName>
</protein>
<evidence type="ECO:0000313" key="2">
    <source>
        <dbReference type="EMBL" id="KAF0453764.1"/>
    </source>
</evidence>
<feature type="region of interest" description="Disordered" evidence="1">
    <location>
        <begin position="1"/>
        <end position="44"/>
    </location>
</feature>
<accession>A0A8H3XGJ3</accession>
<dbReference type="OrthoDB" id="2448732at2759"/>
<proteinExistence type="predicted"/>
<reference evidence="2 3" key="1">
    <citation type="journal article" date="2019" name="Environ. Microbiol.">
        <title>At the nexus of three kingdoms: the genome of the mycorrhizal fungus Gigaspora margarita provides insights into plant, endobacterial and fungal interactions.</title>
        <authorList>
            <person name="Venice F."/>
            <person name="Ghignone S."/>
            <person name="Salvioli di Fossalunga A."/>
            <person name="Amselem J."/>
            <person name="Novero M."/>
            <person name="Xianan X."/>
            <person name="Sedzielewska Toro K."/>
            <person name="Morin E."/>
            <person name="Lipzen A."/>
            <person name="Grigoriev I.V."/>
            <person name="Henrissat B."/>
            <person name="Martin F.M."/>
            <person name="Bonfante P."/>
        </authorList>
    </citation>
    <scope>NUCLEOTIDE SEQUENCE [LARGE SCALE GENOMIC DNA]</scope>
    <source>
        <strain evidence="2 3">BEG34</strain>
    </source>
</reference>
<feature type="compositionally biased region" description="Basic and acidic residues" evidence="1">
    <location>
        <begin position="34"/>
        <end position="44"/>
    </location>
</feature>
<dbReference type="Proteomes" id="UP000439903">
    <property type="component" value="Unassembled WGS sequence"/>
</dbReference>
<name>A0A8H3XGJ3_GIGMA</name>
<sequence length="475" mass="57114">MRSEAEMDPERDKNKEQKVYMGDRKNIENQSGNAKKDKGKALEVTDKPKLSYSGAVRKNQPKKKVITTDTWSSRVLRVRAEQRENELDTEYWGHDRLMKIVENEDKVFRFVKQKIKTRPTTYNILTAIQAKFKYIDIGLFRTFARRKDKQLQYQKEYIALYEMALKKYKKHYKVTYINKFNRDYHSMKLRQKTAWDYITNLDFLMLRPHDCTRYIFFYLNFAKIESKVSFERMKTLLFIAHEELLQSLPEDYRQIQLAILEATPYPIPIKDRNHTVAVVAALKKVYEFDKLSENYFELPGDELFEKCKDLHPDVRKFFPITDRADLNHLADYRKKLQKYYNMDKIPEGYFQLLKEKPWLPNTFQQLNLAVQKMFPCNPKDDVDFRRYVNTLRDHYKFNKIKVKEFIAEIEEVYKFSIPLPVNYMTINPTEKPELPENPEEISEMNLTISIQSPKILVEVARELRKTYFFYRIPKT</sequence>
<keyword evidence="3" id="KW-1185">Reference proteome</keyword>
<gene>
    <name evidence="2" type="ORF">F8M41_001672</name>
</gene>
<evidence type="ECO:0000256" key="1">
    <source>
        <dbReference type="SAM" id="MobiDB-lite"/>
    </source>
</evidence>
<evidence type="ECO:0000313" key="3">
    <source>
        <dbReference type="Proteomes" id="UP000439903"/>
    </source>
</evidence>
<dbReference type="EMBL" id="WTPW01001135">
    <property type="protein sequence ID" value="KAF0453764.1"/>
    <property type="molecule type" value="Genomic_DNA"/>
</dbReference>
<feature type="compositionally biased region" description="Basic and acidic residues" evidence="1">
    <location>
        <begin position="1"/>
        <end position="27"/>
    </location>
</feature>
<dbReference type="AlphaFoldDB" id="A0A8H3XGJ3"/>
<organism evidence="2 3">
    <name type="scientific">Gigaspora margarita</name>
    <dbReference type="NCBI Taxonomy" id="4874"/>
    <lineage>
        <taxon>Eukaryota</taxon>
        <taxon>Fungi</taxon>
        <taxon>Fungi incertae sedis</taxon>
        <taxon>Mucoromycota</taxon>
        <taxon>Glomeromycotina</taxon>
        <taxon>Glomeromycetes</taxon>
        <taxon>Diversisporales</taxon>
        <taxon>Gigasporaceae</taxon>
        <taxon>Gigaspora</taxon>
    </lineage>
</organism>
<comment type="caution">
    <text evidence="2">The sequence shown here is derived from an EMBL/GenBank/DDBJ whole genome shotgun (WGS) entry which is preliminary data.</text>
</comment>